<organism evidence="2 3">
    <name type="scientific">Chondromyces apiculatus DSM 436</name>
    <dbReference type="NCBI Taxonomy" id="1192034"/>
    <lineage>
        <taxon>Bacteria</taxon>
        <taxon>Pseudomonadati</taxon>
        <taxon>Myxococcota</taxon>
        <taxon>Polyangia</taxon>
        <taxon>Polyangiales</taxon>
        <taxon>Polyangiaceae</taxon>
        <taxon>Chondromyces</taxon>
    </lineage>
</organism>
<feature type="transmembrane region" description="Helical" evidence="1">
    <location>
        <begin position="167"/>
        <end position="187"/>
    </location>
</feature>
<comment type="caution">
    <text evidence="2">The sequence shown here is derived from an EMBL/GenBank/DDBJ whole genome shotgun (WGS) entry which is preliminary data.</text>
</comment>
<keyword evidence="1" id="KW-0472">Membrane</keyword>
<proteinExistence type="predicted"/>
<name>A0A017T2J6_9BACT</name>
<feature type="transmembrane region" description="Helical" evidence="1">
    <location>
        <begin position="135"/>
        <end position="155"/>
    </location>
</feature>
<reference evidence="2 3" key="1">
    <citation type="submission" date="2013-05" db="EMBL/GenBank/DDBJ databases">
        <title>Genome assembly of Chondromyces apiculatus DSM 436.</title>
        <authorList>
            <person name="Sharma G."/>
            <person name="Khatri I."/>
            <person name="Kaur C."/>
            <person name="Mayilraj S."/>
            <person name="Subramanian S."/>
        </authorList>
    </citation>
    <scope>NUCLEOTIDE SEQUENCE [LARGE SCALE GENOMIC DNA]</scope>
    <source>
        <strain evidence="2 3">DSM 436</strain>
    </source>
</reference>
<evidence type="ECO:0000256" key="1">
    <source>
        <dbReference type="SAM" id="Phobius"/>
    </source>
</evidence>
<dbReference type="OrthoDB" id="5517637at2"/>
<dbReference type="Proteomes" id="UP000019678">
    <property type="component" value="Unassembled WGS sequence"/>
</dbReference>
<keyword evidence="1" id="KW-0812">Transmembrane</keyword>
<dbReference type="EMBL" id="ASRX01000045">
    <property type="protein sequence ID" value="EYF03484.1"/>
    <property type="molecule type" value="Genomic_DNA"/>
</dbReference>
<feature type="transmembrane region" description="Helical" evidence="1">
    <location>
        <begin position="52"/>
        <end position="74"/>
    </location>
</feature>
<protein>
    <submittedName>
        <fullName evidence="2">Uncharacterized protein</fullName>
    </submittedName>
</protein>
<evidence type="ECO:0000313" key="3">
    <source>
        <dbReference type="Proteomes" id="UP000019678"/>
    </source>
</evidence>
<dbReference type="STRING" id="1192034.CAP_5468"/>
<feature type="transmembrane region" description="Helical" evidence="1">
    <location>
        <begin position="207"/>
        <end position="226"/>
    </location>
</feature>
<feature type="transmembrane region" description="Helical" evidence="1">
    <location>
        <begin position="95"/>
        <end position="123"/>
    </location>
</feature>
<dbReference type="AlphaFoldDB" id="A0A017T2J6"/>
<gene>
    <name evidence="2" type="ORF">CAP_5468</name>
</gene>
<feature type="transmembrane region" description="Helical" evidence="1">
    <location>
        <begin position="23"/>
        <end position="40"/>
    </location>
</feature>
<dbReference type="RefSeq" id="WP_156041153.1">
    <property type="nucleotide sequence ID" value="NZ_ASRX01000045.1"/>
</dbReference>
<evidence type="ECO:0000313" key="2">
    <source>
        <dbReference type="EMBL" id="EYF03484.1"/>
    </source>
</evidence>
<keyword evidence="3" id="KW-1185">Reference proteome</keyword>
<sequence length="230" mass="22730">MSAAGAVLAGFTTAGRRLLGRRALVAVVLGVALTATSAVIERSTAPAGATDRALTATFRLVIPLVAFALTADAADRARLRDAAWPAARFGLGRGGVALGMVLAAVMGAAAVSGLVAVLAVLAAHGPGSPPLARDALVSSYVGALAGAAYGGWFSLGSTFLRRGRGRVVPLALDLLFGGSAGVLGAMLPRSHATNLIGGEAPLGLAQQGSAGILVGMALVLGLLAAFRTRD</sequence>
<accession>A0A017T2J6</accession>
<keyword evidence="1" id="KW-1133">Transmembrane helix</keyword>